<comment type="caution">
    <text evidence="1">The sequence shown here is derived from an EMBL/GenBank/DDBJ whole genome shotgun (WGS) entry which is preliminary data.</text>
</comment>
<reference evidence="2" key="1">
    <citation type="submission" date="2014-09" db="EMBL/GenBank/DDBJ databases">
        <authorList>
            <person name="Mudge J."/>
            <person name="Ramaraj T."/>
            <person name="Lindquist I.E."/>
            <person name="Bharti A.K."/>
            <person name="Sundararajan A."/>
            <person name="Cameron C.T."/>
            <person name="Woodward J.E."/>
            <person name="May G.D."/>
            <person name="Brubaker C."/>
            <person name="Broadhvest J."/>
            <person name="Wilkins T.A."/>
        </authorList>
    </citation>
    <scope>NUCLEOTIDE SEQUENCE</scope>
    <source>
        <strain evidence="2">cv. AKA8401</strain>
    </source>
</reference>
<protein>
    <submittedName>
        <fullName evidence="1">Uncharacterized protein</fullName>
    </submittedName>
</protein>
<evidence type="ECO:0000313" key="1">
    <source>
        <dbReference type="EMBL" id="KHG01293.1"/>
    </source>
</evidence>
<keyword evidence="2" id="KW-1185">Reference proteome</keyword>
<accession>A0A0B0MGQ7</accession>
<evidence type="ECO:0000313" key="2">
    <source>
        <dbReference type="Proteomes" id="UP000032142"/>
    </source>
</evidence>
<name>A0A0B0MGQ7_GOSAR</name>
<dbReference type="EMBL" id="JRRC01181530">
    <property type="protein sequence ID" value="KHG01293.1"/>
    <property type="molecule type" value="Genomic_DNA"/>
</dbReference>
<sequence length="18" mass="2073">MPVYSAIGRTYETNTRIT</sequence>
<dbReference type="Proteomes" id="UP000032142">
    <property type="component" value="Unassembled WGS sequence"/>
</dbReference>
<dbReference type="AlphaFoldDB" id="A0A0B0MGQ7"/>
<organism evidence="1 2">
    <name type="scientific">Gossypium arboreum</name>
    <name type="common">Tree cotton</name>
    <name type="synonym">Gossypium nanking</name>
    <dbReference type="NCBI Taxonomy" id="29729"/>
    <lineage>
        <taxon>Eukaryota</taxon>
        <taxon>Viridiplantae</taxon>
        <taxon>Streptophyta</taxon>
        <taxon>Embryophyta</taxon>
        <taxon>Tracheophyta</taxon>
        <taxon>Spermatophyta</taxon>
        <taxon>Magnoliopsida</taxon>
        <taxon>eudicotyledons</taxon>
        <taxon>Gunneridae</taxon>
        <taxon>Pentapetalae</taxon>
        <taxon>rosids</taxon>
        <taxon>malvids</taxon>
        <taxon>Malvales</taxon>
        <taxon>Malvaceae</taxon>
        <taxon>Malvoideae</taxon>
        <taxon>Gossypium</taxon>
    </lineage>
</organism>
<gene>
    <name evidence="1" type="ORF">F383_21096</name>
</gene>
<proteinExistence type="predicted"/>